<dbReference type="InterPro" id="IPR008991">
    <property type="entry name" value="Translation_prot_SH3-like_sf"/>
</dbReference>
<dbReference type="SUPFAM" id="SSF50104">
    <property type="entry name" value="Translation proteins SH3-like domain"/>
    <property type="match status" value="1"/>
</dbReference>
<dbReference type="Proteomes" id="UP001194696">
    <property type="component" value="Unassembled WGS sequence"/>
</dbReference>
<dbReference type="PANTHER" id="PTHR11673">
    <property type="entry name" value="TRANSLATION INITIATION FACTOR 5A FAMILY MEMBER"/>
    <property type="match status" value="1"/>
</dbReference>
<evidence type="ECO:0000313" key="4">
    <source>
        <dbReference type="Proteomes" id="UP001194696"/>
    </source>
</evidence>
<dbReference type="SUPFAM" id="SSF50249">
    <property type="entry name" value="Nucleic acid-binding proteins"/>
    <property type="match status" value="1"/>
</dbReference>
<comment type="function">
    <text evidence="1">Translation factor that promotes translation elongation and termination, particularly upon ribosome stalling at specific amino acid sequence contexts. Binds between the exit (E) and peptidyl (P) site of the ribosome and promotes rescue of stalled ribosome: specifically required for efficient translation of polyproline-containing peptides as well as other motifs that stall the ribosome. Acts as ribosome quality control (RQC) cofactor by joining the RQC complex to facilitate peptidyl transfer during CAT tailing step.</text>
</comment>
<dbReference type="Gene3D" id="2.40.50.140">
    <property type="entry name" value="Nucleic acid-binding proteins"/>
    <property type="match status" value="1"/>
</dbReference>
<dbReference type="Gene3D" id="2.30.30.30">
    <property type="match status" value="1"/>
</dbReference>
<comment type="similarity">
    <text evidence="1">Belongs to the eIF-5A family.</text>
</comment>
<name>A0ABQ7JVW2_9FUNG</name>
<dbReference type="EMBL" id="JAAAIM010000605">
    <property type="protein sequence ID" value="KAG0286100.1"/>
    <property type="molecule type" value="Genomic_DNA"/>
</dbReference>
<dbReference type="InterPro" id="IPR014722">
    <property type="entry name" value="Rib_uL2_dom2"/>
</dbReference>
<keyword evidence="1" id="KW-0648">Protein biosynthesis</keyword>
<keyword evidence="1" id="KW-0385">Hypusine</keyword>
<protein>
    <recommendedName>
        <fullName evidence="1">Eukaryotic translation initiation factor 5A</fullName>
        <shortName evidence="1">eIF-5A</shortName>
    </recommendedName>
</protein>
<dbReference type="InterPro" id="IPR001884">
    <property type="entry name" value="IF5A-like"/>
</dbReference>
<sequence length="156" mass="16862">MSADEHNYNFESASSGASLTFPMQSSALQKNGYVVIKGRPCKIVDITTAKGDRYGQSMVHLVGLDIFTGKRLEDTVSSTHNMEVPNINRGEFPLISIEDDFLSLMNGDGSTKANVRVPEGALGRQIKANSDDGKDLLISVMEAMGEAVASSYKEVK</sequence>
<dbReference type="Pfam" id="PF21485">
    <property type="entry name" value="IF5A-like_N"/>
    <property type="match status" value="1"/>
</dbReference>
<comment type="caution">
    <text evidence="3">The sequence shown here is derived from an EMBL/GenBank/DDBJ whole genome shotgun (WGS) entry which is preliminary data.</text>
</comment>
<evidence type="ECO:0000259" key="2">
    <source>
        <dbReference type="SMART" id="SM01376"/>
    </source>
</evidence>
<evidence type="ECO:0000313" key="3">
    <source>
        <dbReference type="EMBL" id="KAG0286100.1"/>
    </source>
</evidence>
<proteinExistence type="inferred from homology"/>
<dbReference type="NCBIfam" id="TIGR00037">
    <property type="entry name" value="eIF_5A"/>
    <property type="match status" value="1"/>
</dbReference>
<keyword evidence="3" id="KW-0396">Initiation factor</keyword>
<dbReference type="InterPro" id="IPR020189">
    <property type="entry name" value="IF5A_C"/>
</dbReference>
<feature type="domain" description="Translation initiation factor 5A C-terminal" evidence="2">
    <location>
        <begin position="86"/>
        <end position="153"/>
    </location>
</feature>
<dbReference type="GO" id="GO:0003743">
    <property type="term" value="F:translation initiation factor activity"/>
    <property type="evidence" value="ECO:0007669"/>
    <property type="project" value="UniProtKB-KW"/>
</dbReference>
<reference evidence="3 4" key="1">
    <citation type="journal article" date="2020" name="Fungal Divers.">
        <title>Resolving the Mortierellaceae phylogeny through synthesis of multi-gene phylogenetics and phylogenomics.</title>
        <authorList>
            <person name="Vandepol N."/>
            <person name="Liber J."/>
            <person name="Desiro A."/>
            <person name="Na H."/>
            <person name="Kennedy M."/>
            <person name="Barry K."/>
            <person name="Grigoriev I.V."/>
            <person name="Miller A.N."/>
            <person name="O'Donnell K."/>
            <person name="Stajich J.E."/>
            <person name="Bonito G."/>
        </authorList>
    </citation>
    <scope>NUCLEOTIDE SEQUENCE [LARGE SCALE GENOMIC DNA]</scope>
    <source>
        <strain evidence="3 4">AD045</strain>
    </source>
</reference>
<comment type="PTM">
    <text evidence="1">eIF-5A seems to be the only eukaryotic protein to have a hypusine residue which is a post-translational modification of a lysine by the addition of a butylamino group.</text>
</comment>
<gene>
    <name evidence="3" type="primary">TIF51_2</name>
    <name evidence="3" type="ORF">BGZ96_009776</name>
</gene>
<evidence type="ECO:0000256" key="1">
    <source>
        <dbReference type="RuleBase" id="RU362005"/>
    </source>
</evidence>
<dbReference type="InterPro" id="IPR012340">
    <property type="entry name" value="NA-bd_OB-fold"/>
</dbReference>
<dbReference type="SMART" id="SM01376">
    <property type="entry name" value="eIF-5a"/>
    <property type="match status" value="1"/>
</dbReference>
<dbReference type="Pfam" id="PF01287">
    <property type="entry name" value="eIF-5a"/>
    <property type="match status" value="1"/>
</dbReference>
<dbReference type="InterPro" id="IPR048670">
    <property type="entry name" value="IF5A-like_N"/>
</dbReference>
<dbReference type="CDD" id="cd04468">
    <property type="entry name" value="S1_eIF5A"/>
    <property type="match status" value="1"/>
</dbReference>
<dbReference type="PIRSF" id="PIRSF003025">
    <property type="entry name" value="eIF5A"/>
    <property type="match status" value="1"/>
</dbReference>
<keyword evidence="4" id="KW-1185">Reference proteome</keyword>
<organism evidence="3 4">
    <name type="scientific">Linnemannia gamsii</name>
    <dbReference type="NCBI Taxonomy" id="64522"/>
    <lineage>
        <taxon>Eukaryota</taxon>
        <taxon>Fungi</taxon>
        <taxon>Fungi incertae sedis</taxon>
        <taxon>Mucoromycota</taxon>
        <taxon>Mortierellomycotina</taxon>
        <taxon>Mortierellomycetes</taxon>
        <taxon>Mortierellales</taxon>
        <taxon>Mortierellaceae</taxon>
        <taxon>Linnemannia</taxon>
    </lineage>
</organism>
<accession>A0ABQ7JVW2</accession>